<feature type="compositionally biased region" description="Basic residues" evidence="1">
    <location>
        <begin position="291"/>
        <end position="306"/>
    </location>
</feature>
<dbReference type="GeneID" id="112399885"/>
<name>A0A341BFM9_NEOAA</name>
<feature type="region of interest" description="Disordered" evidence="1">
    <location>
        <begin position="99"/>
        <end position="316"/>
    </location>
</feature>
<dbReference type="PANTHER" id="PTHR34755">
    <property type="entry name" value="SERINE/ARGININE REPETITIVE MATRIX PROTEIN 3-RELATED"/>
    <property type="match status" value="1"/>
</dbReference>
<feature type="compositionally biased region" description="Polar residues" evidence="1">
    <location>
        <begin position="443"/>
        <end position="452"/>
    </location>
</feature>
<feature type="compositionally biased region" description="Low complexity" evidence="1">
    <location>
        <begin position="380"/>
        <end position="403"/>
    </location>
</feature>
<dbReference type="SMART" id="SM01115">
    <property type="entry name" value="cwf21"/>
    <property type="match status" value="1"/>
</dbReference>
<dbReference type="Pfam" id="PF15230">
    <property type="entry name" value="SRRM_C"/>
    <property type="match status" value="1"/>
</dbReference>
<feature type="compositionally biased region" description="Basic residues" evidence="1">
    <location>
        <begin position="170"/>
        <end position="192"/>
    </location>
</feature>
<dbReference type="InterPro" id="IPR029360">
    <property type="entry name" value="SRRM_C"/>
</dbReference>
<feature type="compositionally biased region" description="Basic residues" evidence="1">
    <location>
        <begin position="150"/>
        <end position="162"/>
    </location>
</feature>
<protein>
    <submittedName>
        <fullName evidence="4">LOW QUALITY PROTEIN: serine/arginine repetitive matrix protein 3</fullName>
    </submittedName>
</protein>
<dbReference type="Gene3D" id="6.10.140.420">
    <property type="match status" value="1"/>
</dbReference>
<dbReference type="InterPro" id="IPR052109">
    <property type="entry name" value="SRRM_Domain-Containing"/>
</dbReference>
<dbReference type="CTD" id="222183"/>
<feature type="region of interest" description="Disordered" evidence="1">
    <location>
        <begin position="1"/>
        <end position="48"/>
    </location>
</feature>
<gene>
    <name evidence="4" type="primary">SRRM3</name>
</gene>
<feature type="domain" description="CWF21" evidence="2">
    <location>
        <begin position="55"/>
        <end position="100"/>
    </location>
</feature>
<dbReference type="PANTHER" id="PTHR34755:SF2">
    <property type="entry name" value="SERINE_ARGININE REPETITIVE MATRIX PROTEIN 3"/>
    <property type="match status" value="1"/>
</dbReference>
<evidence type="ECO:0000259" key="2">
    <source>
        <dbReference type="SMART" id="SM01115"/>
    </source>
</evidence>
<dbReference type="CDD" id="cd21376">
    <property type="entry name" value="cwf21_SRRM3"/>
    <property type="match status" value="1"/>
</dbReference>
<dbReference type="FunCoup" id="A0A341BFM9">
    <property type="interactions" value="432"/>
</dbReference>
<reference evidence="4" key="1">
    <citation type="submission" date="2025-08" db="UniProtKB">
        <authorList>
            <consortium name="RefSeq"/>
        </authorList>
    </citation>
    <scope>IDENTIFICATION</scope>
    <source>
        <tissue evidence="4">Meat</tissue>
    </source>
</reference>
<organism evidence="3 4">
    <name type="scientific">Neophocaena asiaeorientalis asiaeorientalis</name>
    <name type="common">Yangtze finless porpoise</name>
    <name type="synonym">Neophocaena phocaenoides subsp. asiaeorientalis</name>
    <dbReference type="NCBI Taxonomy" id="1706337"/>
    <lineage>
        <taxon>Eukaryota</taxon>
        <taxon>Metazoa</taxon>
        <taxon>Chordata</taxon>
        <taxon>Craniata</taxon>
        <taxon>Vertebrata</taxon>
        <taxon>Euteleostomi</taxon>
        <taxon>Mammalia</taxon>
        <taxon>Eutheria</taxon>
        <taxon>Laurasiatheria</taxon>
        <taxon>Artiodactyla</taxon>
        <taxon>Whippomorpha</taxon>
        <taxon>Cetacea</taxon>
        <taxon>Odontoceti</taxon>
        <taxon>Phocoenidae</taxon>
        <taxon>Neophocaena</taxon>
    </lineage>
</organism>
<feature type="compositionally biased region" description="Low complexity" evidence="1">
    <location>
        <begin position="240"/>
        <end position="268"/>
    </location>
</feature>
<evidence type="ECO:0000313" key="3">
    <source>
        <dbReference type="Proteomes" id="UP000252040"/>
    </source>
</evidence>
<feature type="compositionally biased region" description="Basic and acidic residues" evidence="1">
    <location>
        <begin position="131"/>
        <end position="140"/>
    </location>
</feature>
<feature type="compositionally biased region" description="Low complexity" evidence="1">
    <location>
        <begin position="208"/>
        <end position="229"/>
    </location>
</feature>
<evidence type="ECO:0000256" key="1">
    <source>
        <dbReference type="SAM" id="MobiDB-lite"/>
    </source>
</evidence>
<dbReference type="Pfam" id="PF08312">
    <property type="entry name" value="cwf21"/>
    <property type="match status" value="1"/>
</dbReference>
<dbReference type="InterPro" id="IPR047489">
    <property type="entry name" value="SRRM3_cwf21"/>
</dbReference>
<feature type="region of interest" description="Disordered" evidence="1">
    <location>
        <begin position="371"/>
        <end position="452"/>
    </location>
</feature>
<dbReference type="AlphaFoldDB" id="A0A341BFM9"/>
<dbReference type="RefSeq" id="XP_024601054.1">
    <property type="nucleotide sequence ID" value="XM_024745286.1"/>
</dbReference>
<accession>A0A341BFM9</accession>
<dbReference type="GO" id="GO:0005634">
    <property type="term" value="C:nucleus"/>
    <property type="evidence" value="ECO:0007669"/>
    <property type="project" value="UniProtKB-ARBA"/>
</dbReference>
<dbReference type="Proteomes" id="UP000252040">
    <property type="component" value="Unplaced"/>
</dbReference>
<dbReference type="InParanoid" id="A0A341BFM9"/>
<sequence>MSSTVNNGAASMPSPPDAANGFPQPGASSGAWPRAEEELRAAEPGLVKRAHREILDHERKRRVELKCMELQEMMEEQGYSEEETRQKVRTFRQMLMEKEGMLTREDRPGGHIVAETPRLIEGTEPDLEYAPFDKKRRLDSECSCGSSSPLRKRKKNVKKHRRDRSDSGSRRKRRRRSRSPKSKRKEKNKSSPRPHAESPGRRSHRHSSGSSHSPSLSSRYSDSRSPSRLSPKHRDDGRKTGSQRSSGSRSPSPSGGSGWGSPQQNGGSRQRSGAHGGRPGSAHSSLDAARARRRSRSYSPIRKRRRDSPSFMEPRRITRSSLLSGLWPAWGPGGPLSTGCRGDVHCPKASHPLLPAQPLVLLQLREQRLLKPEPQPWPQPWQLQQPQSDPQPFQDPQSQRPQPEQLRERGLLSPADPVSCPLAQGEARGQDPGAAGGLHPTATRRSQVQGRP</sequence>
<dbReference type="InterPro" id="IPR013170">
    <property type="entry name" value="mRNA_splic_Cwf21_dom"/>
</dbReference>
<dbReference type="STRING" id="1706337.A0A341BFM9"/>
<evidence type="ECO:0000313" key="4">
    <source>
        <dbReference type="RefSeq" id="XP_024601054.1"/>
    </source>
</evidence>
<proteinExistence type="predicted"/>
<keyword evidence="3" id="KW-1185">Reference proteome</keyword>
<dbReference type="KEGG" id="nasi:112399885"/>
<feature type="compositionally biased region" description="Basic and acidic residues" evidence="1">
    <location>
        <begin position="99"/>
        <end position="109"/>
    </location>
</feature>
<dbReference type="GO" id="GO:0003729">
    <property type="term" value="F:mRNA binding"/>
    <property type="evidence" value="ECO:0007669"/>
    <property type="project" value="TreeGrafter"/>
</dbReference>